<dbReference type="InterPro" id="IPR051906">
    <property type="entry name" value="TolC-like"/>
</dbReference>
<dbReference type="PANTHER" id="PTHR30026">
    <property type="entry name" value="OUTER MEMBRANE PROTEIN TOLC"/>
    <property type="match status" value="1"/>
</dbReference>
<dbReference type="PANTHER" id="PTHR30026:SF22">
    <property type="entry name" value="OUTER MEMBRANE EFFLUX PROTEIN"/>
    <property type="match status" value="1"/>
</dbReference>
<keyword evidence="9" id="KW-1185">Reference proteome</keyword>
<keyword evidence="5" id="KW-0812">Transmembrane</keyword>
<keyword evidence="7" id="KW-0998">Cell outer membrane</keyword>
<keyword evidence="6" id="KW-0472">Membrane</keyword>
<keyword evidence="4" id="KW-1134">Transmembrane beta strand</keyword>
<proteinExistence type="inferred from homology"/>
<comment type="subcellular location">
    <subcellularLocation>
        <location evidence="1">Cell outer membrane</location>
    </subcellularLocation>
</comment>
<evidence type="ECO:0000256" key="6">
    <source>
        <dbReference type="ARBA" id="ARBA00023136"/>
    </source>
</evidence>
<dbReference type="GO" id="GO:0009279">
    <property type="term" value="C:cell outer membrane"/>
    <property type="evidence" value="ECO:0007669"/>
    <property type="project" value="UniProtKB-SubCell"/>
</dbReference>
<comment type="similarity">
    <text evidence="2">Belongs to the outer membrane factor (OMF) (TC 1.B.17) family.</text>
</comment>
<evidence type="ECO:0000256" key="3">
    <source>
        <dbReference type="ARBA" id="ARBA00022448"/>
    </source>
</evidence>
<evidence type="ECO:0000256" key="2">
    <source>
        <dbReference type="ARBA" id="ARBA00007613"/>
    </source>
</evidence>
<dbReference type="GO" id="GO:0015288">
    <property type="term" value="F:porin activity"/>
    <property type="evidence" value="ECO:0007669"/>
    <property type="project" value="TreeGrafter"/>
</dbReference>
<protein>
    <submittedName>
        <fullName evidence="8">Secretion protein</fullName>
    </submittedName>
</protein>
<dbReference type="Gene3D" id="1.20.1600.10">
    <property type="entry name" value="Outer membrane efflux proteins (OEP)"/>
    <property type="match status" value="1"/>
</dbReference>
<evidence type="ECO:0000256" key="5">
    <source>
        <dbReference type="ARBA" id="ARBA00022692"/>
    </source>
</evidence>
<dbReference type="Proteomes" id="UP000315037">
    <property type="component" value="Unassembled WGS sequence"/>
</dbReference>
<name>A0A506URC8_9PROT</name>
<dbReference type="SUPFAM" id="SSF56954">
    <property type="entry name" value="Outer membrane efflux proteins (OEP)"/>
    <property type="match status" value="1"/>
</dbReference>
<organism evidence="8 9">
    <name type="scientific">Oecophyllibacter saccharovorans</name>
    <dbReference type="NCBI Taxonomy" id="2558360"/>
    <lineage>
        <taxon>Bacteria</taxon>
        <taxon>Pseudomonadati</taxon>
        <taxon>Pseudomonadota</taxon>
        <taxon>Alphaproteobacteria</taxon>
        <taxon>Acetobacterales</taxon>
        <taxon>Acetobacteraceae</taxon>
        <taxon>Oecophyllibacter</taxon>
    </lineage>
</organism>
<evidence type="ECO:0000256" key="7">
    <source>
        <dbReference type="ARBA" id="ARBA00023237"/>
    </source>
</evidence>
<accession>A0A506URC8</accession>
<dbReference type="InterPro" id="IPR010130">
    <property type="entry name" value="T1SS_OMP_TolC"/>
</dbReference>
<dbReference type="EMBL" id="SORZ01000001">
    <property type="protein sequence ID" value="TPW35643.1"/>
    <property type="molecule type" value="Genomic_DNA"/>
</dbReference>
<dbReference type="GO" id="GO:0015562">
    <property type="term" value="F:efflux transmembrane transporter activity"/>
    <property type="evidence" value="ECO:0007669"/>
    <property type="project" value="InterPro"/>
</dbReference>
<dbReference type="AlphaFoldDB" id="A0A506URC8"/>
<keyword evidence="3" id="KW-0813">Transport</keyword>
<sequence length="497" mass="53757">MTDNVLSAARKTSFPRQVASLQVQAGISLLALIAAAPAFAQKYDGSGAPVLVPHTLQQALGRAYLTNPQLREERANLRAIDEKMPTAQSGWHPTISGTAGLTYYQGYSNYLQKTSMGSMPSGEKYHTPGYTGGVTVTEPIYQGGKTVASIRMARNQIMAARAKLLATEQQVLLKAVQAYVGVVEDEQLLQISLNNERVLRQQLDATNRRFQLGELSRTDVAQAQGALATATSSRQQAEGTLQIQKATYLQVIGVGAPPNLVPPQPLKPFVHSQQQAISIAVHNNPNVVAALFTEGGQKDNVNVQIAGLMPKVSAELSYMRMKDQGYGNSTQDNKYAELAFQVPVYQGGSQYAAVRQARQTALSAYQEVNVQRRTALQLAAASWQQMEAAQRSLKSNRLAVAANIAALAGVERQALTGTSSTLEVLQQQQTLLQSQQALVQTVATLVTSTYQVASAIGRLTAVDLKLPVPLYDDRAYYNAVKDRWVGIGDYAVNQPGR</sequence>
<reference evidence="8 9" key="1">
    <citation type="submission" date="2019-03" db="EMBL/GenBank/DDBJ databases">
        <title>The complete genome sequence of Neokomagataea sp. Jb2 NBRC113641.</title>
        <authorList>
            <person name="Chua K.-O."/>
            <person name="Chan K.-G."/>
            <person name="See-Too W.-S."/>
        </authorList>
    </citation>
    <scope>NUCLEOTIDE SEQUENCE [LARGE SCALE GENOMIC DNA]</scope>
    <source>
        <strain evidence="8 9">Jb2</strain>
    </source>
</reference>
<evidence type="ECO:0000313" key="8">
    <source>
        <dbReference type="EMBL" id="TPW35643.1"/>
    </source>
</evidence>
<comment type="caution">
    <text evidence="8">The sequence shown here is derived from an EMBL/GenBank/DDBJ whole genome shotgun (WGS) entry which is preliminary data.</text>
</comment>
<evidence type="ECO:0000313" key="9">
    <source>
        <dbReference type="Proteomes" id="UP000315037"/>
    </source>
</evidence>
<dbReference type="GO" id="GO:1990281">
    <property type="term" value="C:efflux pump complex"/>
    <property type="evidence" value="ECO:0007669"/>
    <property type="project" value="TreeGrafter"/>
</dbReference>
<evidence type="ECO:0000256" key="4">
    <source>
        <dbReference type="ARBA" id="ARBA00022452"/>
    </source>
</evidence>
<dbReference type="RefSeq" id="WP_165600126.1">
    <property type="nucleotide sequence ID" value="NZ_SORZ01000001.1"/>
</dbReference>
<dbReference type="NCBIfam" id="TIGR01844">
    <property type="entry name" value="type_I_sec_TolC"/>
    <property type="match status" value="1"/>
</dbReference>
<dbReference type="Pfam" id="PF02321">
    <property type="entry name" value="OEP"/>
    <property type="match status" value="2"/>
</dbReference>
<evidence type="ECO:0000256" key="1">
    <source>
        <dbReference type="ARBA" id="ARBA00004442"/>
    </source>
</evidence>
<dbReference type="InterPro" id="IPR003423">
    <property type="entry name" value="OMP_efflux"/>
</dbReference>
<gene>
    <name evidence="8" type="ORF">E3202_01365</name>
</gene>